<dbReference type="InterPro" id="IPR001387">
    <property type="entry name" value="Cro/C1-type_HTH"/>
</dbReference>
<organism evidence="2 3">
    <name type="scientific">Nocardiopsis exhalans</name>
    <dbReference type="NCBI Taxonomy" id="163604"/>
    <lineage>
        <taxon>Bacteria</taxon>
        <taxon>Bacillati</taxon>
        <taxon>Actinomycetota</taxon>
        <taxon>Actinomycetes</taxon>
        <taxon>Streptosporangiales</taxon>
        <taxon>Nocardiopsidaceae</taxon>
        <taxon>Nocardiopsis</taxon>
    </lineage>
</organism>
<dbReference type="CDD" id="cd00093">
    <property type="entry name" value="HTH_XRE"/>
    <property type="match status" value="1"/>
</dbReference>
<accession>A0ABY5DAC4</accession>
<dbReference type="SUPFAM" id="SSF47413">
    <property type="entry name" value="lambda repressor-like DNA-binding domains"/>
    <property type="match status" value="1"/>
</dbReference>
<proteinExistence type="predicted"/>
<dbReference type="Proteomes" id="UP001055940">
    <property type="component" value="Chromosome"/>
</dbReference>
<dbReference type="RefSeq" id="WP_017579412.1">
    <property type="nucleotide sequence ID" value="NZ_BAAAJB010000006.1"/>
</dbReference>
<dbReference type="InterPro" id="IPR039554">
    <property type="entry name" value="HigA2-like_HTH"/>
</dbReference>
<evidence type="ECO:0000313" key="3">
    <source>
        <dbReference type="Proteomes" id="UP001055940"/>
    </source>
</evidence>
<name>A0ABY5DAC4_9ACTN</name>
<dbReference type="SMART" id="SM00530">
    <property type="entry name" value="HTH_XRE"/>
    <property type="match status" value="1"/>
</dbReference>
<dbReference type="InterPro" id="IPR010982">
    <property type="entry name" value="Lambda_DNA-bd_dom_sf"/>
</dbReference>
<gene>
    <name evidence="2" type="ORF">NE857_01055</name>
</gene>
<protein>
    <submittedName>
        <fullName evidence="2">Helix-turn-helix domain-containing protein</fullName>
    </submittedName>
</protein>
<dbReference type="Pfam" id="PF13744">
    <property type="entry name" value="HTH_37"/>
    <property type="match status" value="1"/>
</dbReference>
<evidence type="ECO:0000313" key="2">
    <source>
        <dbReference type="EMBL" id="USY20289.1"/>
    </source>
</evidence>
<sequence>MSALARTWGESREEIIAAGGLDEGRIAEIGQGMRAEERAYRLAEVRRRHGIDQTTLAEQLGISQSRVSRIERGELDRSELATIRSYVEALGGTVEIVARFGDEALRVG</sequence>
<dbReference type="Gene3D" id="1.10.260.40">
    <property type="entry name" value="lambda repressor-like DNA-binding domains"/>
    <property type="match status" value="1"/>
</dbReference>
<reference evidence="2" key="1">
    <citation type="submission" date="2022-06" db="EMBL/GenBank/DDBJ databases">
        <authorList>
            <person name="Ping M."/>
        </authorList>
    </citation>
    <scope>NUCLEOTIDE SEQUENCE</scope>
    <source>
        <strain evidence="2">JCM11759T</strain>
    </source>
</reference>
<dbReference type="PROSITE" id="PS50943">
    <property type="entry name" value="HTH_CROC1"/>
    <property type="match status" value="1"/>
</dbReference>
<feature type="domain" description="HTH cro/C1-type" evidence="1">
    <location>
        <begin position="42"/>
        <end position="97"/>
    </location>
</feature>
<evidence type="ECO:0000259" key="1">
    <source>
        <dbReference type="PROSITE" id="PS50943"/>
    </source>
</evidence>
<dbReference type="EMBL" id="CP099837">
    <property type="protein sequence ID" value="USY20289.1"/>
    <property type="molecule type" value="Genomic_DNA"/>
</dbReference>
<keyword evidence="3" id="KW-1185">Reference proteome</keyword>